<evidence type="ECO:0000256" key="3">
    <source>
        <dbReference type="ARBA" id="ARBA00022679"/>
    </source>
</evidence>
<keyword evidence="4" id="KW-0472">Membrane</keyword>
<dbReference type="Gene3D" id="3.90.550.10">
    <property type="entry name" value="Spore Coat Polysaccharide Biosynthesis Protein SpsA, Chain A"/>
    <property type="match status" value="1"/>
</dbReference>
<dbReference type="RefSeq" id="WP_213542109.1">
    <property type="nucleotide sequence ID" value="NZ_AP023418.1"/>
</dbReference>
<name>A0A810Q533_9FIRM</name>
<keyword evidence="2 5" id="KW-0328">Glycosyltransferase</keyword>
<keyword evidence="3" id="KW-0808">Transferase</keyword>
<evidence type="ECO:0000313" key="6">
    <source>
        <dbReference type="Proteomes" id="UP000681035"/>
    </source>
</evidence>
<reference evidence="5" key="1">
    <citation type="submission" date="2020-09" db="EMBL/GenBank/DDBJ databases">
        <title>New species isolated from human feces.</title>
        <authorList>
            <person name="Kitahara M."/>
            <person name="Shigeno Y."/>
            <person name="Shime M."/>
            <person name="Matsumoto Y."/>
            <person name="Nakamura S."/>
            <person name="Motooka D."/>
            <person name="Fukuoka S."/>
            <person name="Nishikawa H."/>
            <person name="Benno Y."/>
        </authorList>
    </citation>
    <scope>NUCLEOTIDE SEQUENCE</scope>
    <source>
        <strain evidence="5">MM50</strain>
    </source>
</reference>
<evidence type="ECO:0000256" key="1">
    <source>
        <dbReference type="ARBA" id="ARBA00006739"/>
    </source>
</evidence>
<evidence type="ECO:0000256" key="2">
    <source>
        <dbReference type="ARBA" id="ARBA00022676"/>
    </source>
</evidence>
<dbReference type="AlphaFoldDB" id="A0A810Q533"/>
<feature type="transmembrane region" description="Helical" evidence="4">
    <location>
        <begin position="6"/>
        <end position="26"/>
    </location>
</feature>
<feature type="transmembrane region" description="Helical" evidence="4">
    <location>
        <begin position="376"/>
        <end position="397"/>
    </location>
</feature>
<dbReference type="GO" id="GO:0016757">
    <property type="term" value="F:glycosyltransferase activity"/>
    <property type="evidence" value="ECO:0007669"/>
    <property type="project" value="UniProtKB-KW"/>
</dbReference>
<organism evidence="5 6">
    <name type="scientific">Vescimonas coprocola</name>
    <dbReference type="NCBI Taxonomy" id="2714355"/>
    <lineage>
        <taxon>Bacteria</taxon>
        <taxon>Bacillati</taxon>
        <taxon>Bacillota</taxon>
        <taxon>Clostridia</taxon>
        <taxon>Eubacteriales</taxon>
        <taxon>Oscillospiraceae</taxon>
        <taxon>Vescimonas</taxon>
    </lineage>
</organism>
<feature type="transmembrane region" description="Helical" evidence="4">
    <location>
        <begin position="304"/>
        <end position="326"/>
    </location>
</feature>
<protein>
    <submittedName>
        <fullName evidence="5">N-acetylglucosaminyltransferase</fullName>
    </submittedName>
</protein>
<gene>
    <name evidence="5" type="ORF">MM50RIKEN_11300</name>
</gene>
<dbReference type="PANTHER" id="PTHR43630">
    <property type="entry name" value="POLY-BETA-1,6-N-ACETYL-D-GLUCOSAMINE SYNTHASE"/>
    <property type="match status" value="1"/>
</dbReference>
<evidence type="ECO:0000313" key="5">
    <source>
        <dbReference type="EMBL" id="BCK81367.1"/>
    </source>
</evidence>
<dbReference type="InterPro" id="IPR029044">
    <property type="entry name" value="Nucleotide-diphossugar_trans"/>
</dbReference>
<keyword evidence="6" id="KW-1185">Reference proteome</keyword>
<keyword evidence="4" id="KW-1133">Transmembrane helix</keyword>
<keyword evidence="4" id="KW-0812">Transmembrane</keyword>
<comment type="similarity">
    <text evidence="1">Belongs to the glycosyltransferase 2 family.</text>
</comment>
<dbReference type="KEGG" id="vcop:MM50RIKEN_11300"/>
<sequence>MDTLRMTNYIIAVVFFVCYTYQFLYIPVPWLLAKRKAAKAAALEATPHNYAVLICARNESAVIADLIGSLRSQTYDQSLLHIFVLADNCTDDTSDIARSAGATVYERFNNVQVGKGYALQTLLGHLEQDYPAGFDGYFVFDADNILDPGYIAAMNRTFSQGHDIVTSYRNSKNYGDNWISAGYALWFLRESRYLNHARSLLGTSCAVSGTGFLFSRAVLEETGPWPFHLLTEDIQFSVHEILQGRKVAFAPDAVLYDEQPTTFRQSWRQRMRWSQSYLQVFRDYGARLLRGIFRGSFSCFDMSMAIMPAFVLSTVSILVNLTLGVVGALAGDNLLVAFESVGQMLLNIYLTLLVLGGITTITEWKNIRTSPVKKIVYMFTFPLFMFTYIPISLAAFFCKPQWKPIEHRVSAAHLRSRDRQEVLPF</sequence>
<dbReference type="EMBL" id="AP023418">
    <property type="protein sequence ID" value="BCK81367.1"/>
    <property type="molecule type" value="Genomic_DNA"/>
</dbReference>
<evidence type="ECO:0000256" key="4">
    <source>
        <dbReference type="SAM" id="Phobius"/>
    </source>
</evidence>
<dbReference type="Pfam" id="PF13641">
    <property type="entry name" value="Glyco_tranf_2_3"/>
    <property type="match status" value="1"/>
</dbReference>
<accession>A0A810Q533</accession>
<dbReference type="Proteomes" id="UP000681035">
    <property type="component" value="Chromosome"/>
</dbReference>
<dbReference type="SUPFAM" id="SSF53448">
    <property type="entry name" value="Nucleotide-diphospho-sugar transferases"/>
    <property type="match status" value="1"/>
</dbReference>
<proteinExistence type="inferred from homology"/>
<dbReference type="CDD" id="cd06438">
    <property type="entry name" value="EpsO_like"/>
    <property type="match status" value="1"/>
</dbReference>
<dbReference type="PANTHER" id="PTHR43630:SF1">
    <property type="entry name" value="POLY-BETA-1,6-N-ACETYL-D-GLUCOSAMINE SYNTHASE"/>
    <property type="match status" value="1"/>
</dbReference>
<feature type="transmembrane region" description="Helical" evidence="4">
    <location>
        <begin position="346"/>
        <end position="364"/>
    </location>
</feature>